<dbReference type="InterPro" id="IPR018062">
    <property type="entry name" value="HTH_AraC-typ_CS"/>
</dbReference>
<dbReference type="Proteomes" id="UP000288943">
    <property type="component" value="Chromosome"/>
</dbReference>
<dbReference type="SUPFAM" id="SSF46689">
    <property type="entry name" value="Homeodomain-like"/>
    <property type="match status" value="2"/>
</dbReference>
<dbReference type="Pfam" id="PF12833">
    <property type="entry name" value="HTH_18"/>
    <property type="match status" value="1"/>
</dbReference>
<keyword evidence="1" id="KW-0805">Transcription regulation</keyword>
<dbReference type="CDD" id="cd17536">
    <property type="entry name" value="REC_YesN-like"/>
    <property type="match status" value="1"/>
</dbReference>
<evidence type="ECO:0000256" key="4">
    <source>
        <dbReference type="PROSITE-ProRule" id="PRU00169"/>
    </source>
</evidence>
<dbReference type="Gene3D" id="3.40.50.2300">
    <property type="match status" value="1"/>
</dbReference>
<dbReference type="InterPro" id="IPR009057">
    <property type="entry name" value="Homeodomain-like_sf"/>
</dbReference>
<dbReference type="EMBL" id="JAMDMJ010000013">
    <property type="protein sequence ID" value="MCY9596620.1"/>
    <property type="molecule type" value="Genomic_DNA"/>
</dbReference>
<evidence type="ECO:0000256" key="1">
    <source>
        <dbReference type="ARBA" id="ARBA00023015"/>
    </source>
</evidence>
<evidence type="ECO:0000256" key="3">
    <source>
        <dbReference type="ARBA" id="ARBA00023163"/>
    </source>
</evidence>
<keyword evidence="2 8" id="KW-0238">DNA-binding</keyword>
<evidence type="ECO:0000259" key="6">
    <source>
        <dbReference type="PROSITE" id="PS50110"/>
    </source>
</evidence>
<dbReference type="RefSeq" id="WP_042226900.1">
    <property type="nucleotide sequence ID" value="NZ_CP026520.1"/>
</dbReference>
<dbReference type="PANTHER" id="PTHR43280:SF27">
    <property type="entry name" value="TRANSCRIPTIONAL REGULATOR MTLR"/>
    <property type="match status" value="1"/>
</dbReference>
<organism evidence="8 9">
    <name type="scientific">Paenibacillus chitinolyticus</name>
    <dbReference type="NCBI Taxonomy" id="79263"/>
    <lineage>
        <taxon>Bacteria</taxon>
        <taxon>Bacillati</taxon>
        <taxon>Bacillota</taxon>
        <taxon>Bacilli</taxon>
        <taxon>Bacillales</taxon>
        <taxon>Paenibacillaceae</taxon>
        <taxon>Paenibacillus</taxon>
    </lineage>
</organism>
<gene>
    <name evidence="7" type="ORF">M5X16_12630</name>
    <name evidence="8" type="ORF">PC41400_18925</name>
</gene>
<dbReference type="SMART" id="SM00448">
    <property type="entry name" value="REC"/>
    <property type="match status" value="1"/>
</dbReference>
<dbReference type="GO" id="GO:0043565">
    <property type="term" value="F:sequence-specific DNA binding"/>
    <property type="evidence" value="ECO:0007669"/>
    <property type="project" value="InterPro"/>
</dbReference>
<dbReference type="SMART" id="SM00342">
    <property type="entry name" value="HTH_ARAC"/>
    <property type="match status" value="1"/>
</dbReference>
<evidence type="ECO:0000313" key="8">
    <source>
        <dbReference type="EMBL" id="QAV19625.1"/>
    </source>
</evidence>
<evidence type="ECO:0000313" key="7">
    <source>
        <dbReference type="EMBL" id="MCY9596620.1"/>
    </source>
</evidence>
<dbReference type="InterPro" id="IPR011006">
    <property type="entry name" value="CheY-like_superfamily"/>
</dbReference>
<keyword evidence="4" id="KW-0597">Phosphoprotein</keyword>
<dbReference type="SUPFAM" id="SSF52172">
    <property type="entry name" value="CheY-like"/>
    <property type="match status" value="1"/>
</dbReference>
<dbReference type="AlphaFoldDB" id="A0A410WYU2"/>
<keyword evidence="3" id="KW-0804">Transcription</keyword>
<dbReference type="Proteomes" id="UP001527202">
    <property type="component" value="Unassembled WGS sequence"/>
</dbReference>
<name>A0A410WYU2_9BACL</name>
<reference evidence="8 9" key="1">
    <citation type="submission" date="2018-01" db="EMBL/GenBank/DDBJ databases">
        <title>The whole genome sequencing and assembly of Paenibacillus chitinolyticus KCCM 41400 strain.</title>
        <authorList>
            <person name="Kim J.-Y."/>
            <person name="Park M.-K."/>
            <person name="Lee Y.-J."/>
            <person name="Yi H."/>
            <person name="Bahn Y.-S."/>
            <person name="Kim J.F."/>
            <person name="Lee D.-W."/>
        </authorList>
    </citation>
    <scope>NUCLEOTIDE SEQUENCE [LARGE SCALE GENOMIC DNA]</scope>
    <source>
        <strain evidence="8 9">KCCM 41400</strain>
    </source>
</reference>
<dbReference type="EMBL" id="CP026520">
    <property type="protein sequence ID" value="QAV19625.1"/>
    <property type="molecule type" value="Genomic_DNA"/>
</dbReference>
<feature type="domain" description="Response regulatory" evidence="6">
    <location>
        <begin position="3"/>
        <end position="120"/>
    </location>
</feature>
<dbReference type="OrthoDB" id="9788446at2"/>
<dbReference type="InterPro" id="IPR001789">
    <property type="entry name" value="Sig_transdc_resp-reg_receiver"/>
</dbReference>
<dbReference type="InterPro" id="IPR018060">
    <property type="entry name" value="HTH_AraC"/>
</dbReference>
<protein>
    <submittedName>
        <fullName evidence="7 8">Response regulator</fullName>
    </submittedName>
</protein>
<dbReference type="GO" id="GO:0000160">
    <property type="term" value="P:phosphorelay signal transduction system"/>
    <property type="evidence" value="ECO:0007669"/>
    <property type="project" value="InterPro"/>
</dbReference>
<dbReference type="Pfam" id="PF00072">
    <property type="entry name" value="Response_reg"/>
    <property type="match status" value="1"/>
</dbReference>
<dbReference type="GO" id="GO:0003700">
    <property type="term" value="F:DNA-binding transcription factor activity"/>
    <property type="evidence" value="ECO:0007669"/>
    <property type="project" value="InterPro"/>
</dbReference>
<evidence type="ECO:0000259" key="5">
    <source>
        <dbReference type="PROSITE" id="PS01124"/>
    </source>
</evidence>
<feature type="modified residue" description="4-aspartylphosphate" evidence="4">
    <location>
        <position position="55"/>
    </location>
</feature>
<dbReference type="KEGG" id="pchi:PC41400_18925"/>
<sequence length="342" mass="39312">MYTILLVDDDSTTIKLMRYMLENSRFPVLRIFEASDGKEALRIMREYGADLVITDISMPYMTGLELCRQLSGEFRYTPAIIVSEHDKFEYVREALVCGVKDYLLKPLSKDRFLSSVRRTLEELPETVHTIGETSDRWRGLAEAWVEAVLQDNRSAQEKAGRKWLASLHGVPPYLCLKWHSAFHRILLQSAGAKLEREVECSLPPYHGQNGTDLTNWITADFKALQHAVKLAAYTDNQRTIYNAQKYIQQHYNKEITLEELASSVGYSAPYFSYLFKLKTGISYMAYRTQLRLKRAQELLLKSDKSMPQIASEVGYNDVTSLIRAFKKELGYTPSDYRKSGLV</sequence>
<keyword evidence="10" id="KW-1185">Reference proteome</keyword>
<dbReference type="PROSITE" id="PS50110">
    <property type="entry name" value="RESPONSE_REGULATORY"/>
    <property type="match status" value="1"/>
</dbReference>
<dbReference type="PANTHER" id="PTHR43280">
    <property type="entry name" value="ARAC-FAMILY TRANSCRIPTIONAL REGULATOR"/>
    <property type="match status" value="1"/>
</dbReference>
<reference evidence="7 10" key="2">
    <citation type="submission" date="2022-05" db="EMBL/GenBank/DDBJ databases">
        <title>Genome Sequencing of Bee-Associated Microbes.</title>
        <authorList>
            <person name="Dunlap C."/>
        </authorList>
    </citation>
    <scope>NUCLEOTIDE SEQUENCE [LARGE SCALE GENOMIC DNA]</scope>
    <source>
        <strain evidence="7 10">NRRL B-23120</strain>
    </source>
</reference>
<evidence type="ECO:0000313" key="9">
    <source>
        <dbReference type="Proteomes" id="UP000288943"/>
    </source>
</evidence>
<dbReference type="GeneID" id="95376871"/>
<dbReference type="Gene3D" id="1.10.10.60">
    <property type="entry name" value="Homeodomain-like"/>
    <property type="match status" value="2"/>
</dbReference>
<dbReference type="PROSITE" id="PS00041">
    <property type="entry name" value="HTH_ARAC_FAMILY_1"/>
    <property type="match status" value="1"/>
</dbReference>
<accession>A0A410WYU2</accession>
<evidence type="ECO:0000256" key="2">
    <source>
        <dbReference type="ARBA" id="ARBA00023125"/>
    </source>
</evidence>
<proteinExistence type="predicted"/>
<dbReference type="PROSITE" id="PS01124">
    <property type="entry name" value="HTH_ARAC_FAMILY_2"/>
    <property type="match status" value="1"/>
</dbReference>
<feature type="domain" description="HTH araC/xylS-type" evidence="5">
    <location>
        <begin position="241"/>
        <end position="339"/>
    </location>
</feature>
<evidence type="ECO:0000313" key="10">
    <source>
        <dbReference type="Proteomes" id="UP001527202"/>
    </source>
</evidence>